<keyword evidence="3" id="KW-1185">Reference proteome</keyword>
<feature type="domain" description="Thioester reductase (TE)" evidence="1">
    <location>
        <begin position="87"/>
        <end position="215"/>
    </location>
</feature>
<organism evidence="2 3">
    <name type="scientific">Curvibacter cyanobacteriorum</name>
    <dbReference type="NCBI Taxonomy" id="3026422"/>
    <lineage>
        <taxon>Bacteria</taxon>
        <taxon>Pseudomonadati</taxon>
        <taxon>Pseudomonadota</taxon>
        <taxon>Betaproteobacteria</taxon>
        <taxon>Burkholderiales</taxon>
        <taxon>Comamonadaceae</taxon>
        <taxon>Curvibacter</taxon>
    </lineage>
</organism>
<dbReference type="PANTHER" id="PTHR43000">
    <property type="entry name" value="DTDP-D-GLUCOSE 4,6-DEHYDRATASE-RELATED"/>
    <property type="match status" value="1"/>
</dbReference>
<dbReference type="EMBL" id="JAQSIP010000013">
    <property type="protein sequence ID" value="MDD0840874.1"/>
    <property type="molecule type" value="Genomic_DNA"/>
</dbReference>
<reference evidence="2 3" key="1">
    <citation type="submission" date="2023-02" db="EMBL/GenBank/DDBJ databases">
        <title>Bacterial whole genomic sequence of Curvibacter sp. HBC61.</title>
        <authorList>
            <person name="Le V."/>
            <person name="Ko S.-R."/>
            <person name="Ahn C.-Y."/>
            <person name="Oh H.-M."/>
        </authorList>
    </citation>
    <scope>NUCLEOTIDE SEQUENCE [LARGE SCALE GENOMIC DNA]</scope>
    <source>
        <strain evidence="2 3">HBC61</strain>
    </source>
</reference>
<name>A0ABT5N3I0_9BURK</name>
<evidence type="ECO:0000313" key="3">
    <source>
        <dbReference type="Proteomes" id="UP001528673"/>
    </source>
</evidence>
<dbReference type="Gene3D" id="3.40.50.720">
    <property type="entry name" value="NAD(P)-binding Rossmann-like Domain"/>
    <property type="match status" value="1"/>
</dbReference>
<comment type="caution">
    <text evidence="2">The sequence shown here is derived from an EMBL/GenBank/DDBJ whole genome shotgun (WGS) entry which is preliminary data.</text>
</comment>
<dbReference type="RefSeq" id="WP_273953659.1">
    <property type="nucleotide sequence ID" value="NZ_JAQSIP010000013.1"/>
</dbReference>
<dbReference type="InterPro" id="IPR013120">
    <property type="entry name" value="FAR_NAD-bd"/>
</dbReference>
<protein>
    <submittedName>
        <fullName evidence="2">SDR family oxidoreductase</fullName>
    </submittedName>
</protein>
<proteinExistence type="predicted"/>
<dbReference type="SUPFAM" id="SSF51735">
    <property type="entry name" value="NAD(P)-binding Rossmann-fold domains"/>
    <property type="match status" value="1"/>
</dbReference>
<evidence type="ECO:0000313" key="2">
    <source>
        <dbReference type="EMBL" id="MDD0840874.1"/>
    </source>
</evidence>
<gene>
    <name evidence="2" type="ORF">PSQ40_20025</name>
</gene>
<dbReference type="InterPro" id="IPR036291">
    <property type="entry name" value="NAD(P)-bd_dom_sf"/>
</dbReference>
<dbReference type="Proteomes" id="UP001528673">
    <property type="component" value="Unassembled WGS sequence"/>
</dbReference>
<sequence>MSRTALVLTGATGFLGGSLGAQWLQTGPDALLCLSRNDPNGDRSRASLQAAAQGFGAALPDAAWARVQVLDSVPALLAHLAGFDRFVVWHCAADMRYDMAHLSACFETNVGFSTRLFEALAPRPGFERFYHVSTAYTAGFDNLTPAEVLHCRPRLINAYQFSKWSAEMSLSTLAKATGRALTLVRPSIVVGHETTGWHGQSNFGLHGFLRGIRRFARLASTPLSLDIDPGACSNYIPINRVVDTGLALLRADLSQPAPLGADPEIYHLVGQLCFSNAELAQKISALLSFPVRIAASQTRLDRKFNELILDNQAFASHTWRFEQSALPRRLAGAFAPFEMNDQTLGVLLAHS</sequence>
<dbReference type="Pfam" id="PF07993">
    <property type="entry name" value="NAD_binding_4"/>
    <property type="match status" value="1"/>
</dbReference>
<evidence type="ECO:0000259" key="1">
    <source>
        <dbReference type="Pfam" id="PF07993"/>
    </source>
</evidence>
<accession>A0ABT5N3I0</accession>